<feature type="transmembrane region" description="Helical" evidence="9">
    <location>
        <begin position="148"/>
        <end position="166"/>
    </location>
</feature>
<evidence type="ECO:0000313" key="10">
    <source>
        <dbReference type="EMBL" id="BBM82823.1"/>
    </source>
</evidence>
<keyword evidence="2 9" id="KW-1003">Cell membrane</keyword>
<comment type="function">
    <text evidence="9">Converts heme B (protoheme IX) to heme O by substitution of the vinyl group on carbon 2 of heme B porphyrin ring with a hydroxyethyl farnesyl side group.</text>
</comment>
<dbReference type="PANTHER" id="PTHR43448">
    <property type="entry name" value="PROTOHEME IX FARNESYLTRANSFERASE, MITOCHONDRIAL"/>
    <property type="match status" value="1"/>
</dbReference>
<dbReference type="CDD" id="cd13957">
    <property type="entry name" value="PT_UbiA_Cox10"/>
    <property type="match status" value="1"/>
</dbReference>
<name>A0A5S9IJ68_UABAM</name>
<dbReference type="Gene3D" id="1.10.357.140">
    <property type="entry name" value="UbiA prenyltransferase"/>
    <property type="match status" value="1"/>
</dbReference>
<sequence length="301" mass="33544">MKVKMLKANTIQTNFLMQLPISTYIQLTKPRILMMVLITATMGYFLANNNETPVVTLVYTLCGMALAVGGSGALNHYIERETDKKMRRTANRPLPQGVISPGQALFFGTTLIIAGTLVLFFLVNIMTTSLVLLAALSYVLVYTPLKKITWWNTFIGAIPGAIPPVAGWSATGAITIEAWLLFAILFAWQHPHFYAIAWMYREDYARGGFKMLPVVEPDGKRTFRQVIFYTLAMIAVSVWLFIEGQMGYVYLGGAILLGAFFLHKAVVFCLGKQNSQAKELLKASIIYLPILLVLICMDKLL</sequence>
<evidence type="ECO:0000256" key="5">
    <source>
        <dbReference type="ARBA" id="ARBA00022989"/>
    </source>
</evidence>
<dbReference type="EC" id="2.5.1.141" evidence="9"/>
<evidence type="ECO:0000256" key="3">
    <source>
        <dbReference type="ARBA" id="ARBA00022679"/>
    </source>
</evidence>
<dbReference type="GO" id="GO:0006784">
    <property type="term" value="P:heme A biosynthetic process"/>
    <property type="evidence" value="ECO:0007669"/>
    <property type="project" value="TreeGrafter"/>
</dbReference>
<comment type="catalytic activity">
    <reaction evidence="8 9">
        <text>heme b + (2E,6E)-farnesyl diphosphate + H2O = Fe(II)-heme o + diphosphate</text>
        <dbReference type="Rhea" id="RHEA:28070"/>
        <dbReference type="ChEBI" id="CHEBI:15377"/>
        <dbReference type="ChEBI" id="CHEBI:33019"/>
        <dbReference type="ChEBI" id="CHEBI:60344"/>
        <dbReference type="ChEBI" id="CHEBI:60530"/>
        <dbReference type="ChEBI" id="CHEBI:175763"/>
        <dbReference type="EC" id="2.5.1.141"/>
    </reaction>
</comment>
<feature type="transmembrane region" description="Helical" evidence="9">
    <location>
        <begin position="94"/>
        <end position="113"/>
    </location>
</feature>
<keyword evidence="3 9" id="KW-0808">Transferase</keyword>
<accession>A0A5S9IJ68</accession>
<gene>
    <name evidence="9" type="primary">ctaB</name>
    <name evidence="10" type="ORF">UABAM_01166</name>
</gene>
<keyword evidence="6 9" id="KW-0350">Heme biosynthesis</keyword>
<dbReference type="InterPro" id="IPR000537">
    <property type="entry name" value="UbiA_prenyltransferase"/>
</dbReference>
<dbReference type="InterPro" id="IPR006369">
    <property type="entry name" value="Protohaem_IX_farnesylTrfase"/>
</dbReference>
<evidence type="ECO:0000256" key="7">
    <source>
        <dbReference type="ARBA" id="ARBA00023136"/>
    </source>
</evidence>
<dbReference type="Proteomes" id="UP000326354">
    <property type="component" value="Chromosome"/>
</dbReference>
<dbReference type="GO" id="GO:0005886">
    <property type="term" value="C:plasma membrane"/>
    <property type="evidence" value="ECO:0007669"/>
    <property type="project" value="UniProtKB-SubCell"/>
</dbReference>
<dbReference type="InterPro" id="IPR030470">
    <property type="entry name" value="UbiA_prenylTrfase_CS"/>
</dbReference>
<comment type="similarity">
    <text evidence="9">Belongs to the UbiA prenyltransferase family. Protoheme IX farnesyltransferase subfamily.</text>
</comment>
<dbReference type="AlphaFoldDB" id="A0A5S9IJ68"/>
<feature type="transmembrane region" description="Helical" evidence="9">
    <location>
        <begin position="178"/>
        <end position="200"/>
    </location>
</feature>
<dbReference type="HAMAP" id="MF_00154">
    <property type="entry name" value="CyoE_CtaB"/>
    <property type="match status" value="1"/>
</dbReference>
<keyword evidence="4 9" id="KW-0812">Transmembrane</keyword>
<dbReference type="EMBL" id="AP019860">
    <property type="protein sequence ID" value="BBM82823.1"/>
    <property type="molecule type" value="Genomic_DNA"/>
</dbReference>
<feature type="transmembrane region" description="Helical" evidence="9">
    <location>
        <begin position="32"/>
        <end position="48"/>
    </location>
</feature>
<keyword evidence="7 9" id="KW-0472">Membrane</keyword>
<evidence type="ECO:0000313" key="11">
    <source>
        <dbReference type="Proteomes" id="UP000326354"/>
    </source>
</evidence>
<comment type="miscellaneous">
    <text evidence="9">Carbon 2 of the heme B porphyrin ring is defined according to the Fischer nomenclature.</text>
</comment>
<feature type="transmembrane region" description="Helical" evidence="9">
    <location>
        <begin position="119"/>
        <end position="141"/>
    </location>
</feature>
<feature type="transmembrane region" description="Helical" evidence="9">
    <location>
        <begin position="280"/>
        <end position="300"/>
    </location>
</feature>
<evidence type="ECO:0000256" key="2">
    <source>
        <dbReference type="ARBA" id="ARBA00022475"/>
    </source>
</evidence>
<feature type="transmembrane region" description="Helical" evidence="9">
    <location>
        <begin position="226"/>
        <end position="242"/>
    </location>
</feature>
<protein>
    <recommendedName>
        <fullName evidence="9">Protoheme IX farnesyltransferase</fullName>
        <ecNumber evidence="9">2.5.1.141</ecNumber>
    </recommendedName>
    <alternativeName>
        <fullName evidence="9">Heme B farnesyltransferase</fullName>
    </alternativeName>
    <alternativeName>
        <fullName evidence="9">Heme O synthase</fullName>
    </alternativeName>
</protein>
<evidence type="ECO:0000256" key="1">
    <source>
        <dbReference type="ARBA" id="ARBA00004141"/>
    </source>
</evidence>
<dbReference type="NCBIfam" id="TIGR01473">
    <property type="entry name" value="cyoE_ctaB"/>
    <property type="match status" value="1"/>
</dbReference>
<dbReference type="GO" id="GO:0008495">
    <property type="term" value="F:protoheme IX farnesyltransferase activity"/>
    <property type="evidence" value="ECO:0007669"/>
    <property type="project" value="UniProtKB-UniRule"/>
</dbReference>
<dbReference type="Pfam" id="PF01040">
    <property type="entry name" value="UbiA"/>
    <property type="match status" value="1"/>
</dbReference>
<dbReference type="InterPro" id="IPR044878">
    <property type="entry name" value="UbiA_sf"/>
</dbReference>
<dbReference type="KEGG" id="uam:UABAM_01166"/>
<feature type="transmembrane region" description="Helical" evidence="9">
    <location>
        <begin position="248"/>
        <end position="268"/>
    </location>
</feature>
<evidence type="ECO:0000256" key="6">
    <source>
        <dbReference type="ARBA" id="ARBA00023133"/>
    </source>
</evidence>
<evidence type="ECO:0000256" key="9">
    <source>
        <dbReference type="HAMAP-Rule" id="MF_00154"/>
    </source>
</evidence>
<proteinExistence type="inferred from homology"/>
<feature type="transmembrane region" description="Helical" evidence="9">
    <location>
        <begin position="54"/>
        <end position="74"/>
    </location>
</feature>
<organism evidence="10 11">
    <name type="scientific">Uabimicrobium amorphum</name>
    <dbReference type="NCBI Taxonomy" id="2596890"/>
    <lineage>
        <taxon>Bacteria</taxon>
        <taxon>Pseudomonadati</taxon>
        <taxon>Planctomycetota</taxon>
        <taxon>Candidatus Uabimicrobiia</taxon>
        <taxon>Candidatus Uabimicrobiales</taxon>
        <taxon>Candidatus Uabimicrobiaceae</taxon>
        <taxon>Candidatus Uabimicrobium</taxon>
    </lineage>
</organism>
<dbReference type="OrthoDB" id="9814417at2"/>
<evidence type="ECO:0000256" key="4">
    <source>
        <dbReference type="ARBA" id="ARBA00022692"/>
    </source>
</evidence>
<keyword evidence="11" id="KW-1185">Reference proteome</keyword>
<comment type="subcellular location">
    <subcellularLocation>
        <location evidence="9">Cell membrane</location>
        <topology evidence="9">Multi-pass membrane protein</topology>
    </subcellularLocation>
    <subcellularLocation>
        <location evidence="1">Membrane</location>
        <topology evidence="1">Multi-pass membrane protein</topology>
    </subcellularLocation>
</comment>
<dbReference type="GO" id="GO:0048034">
    <property type="term" value="P:heme O biosynthetic process"/>
    <property type="evidence" value="ECO:0007669"/>
    <property type="project" value="UniProtKB-UniRule"/>
</dbReference>
<keyword evidence="5 9" id="KW-1133">Transmembrane helix</keyword>
<dbReference type="PANTHER" id="PTHR43448:SF2">
    <property type="entry name" value="PROTOHEME IX FARNESYLTRANSFERASE, MITOCHONDRIAL"/>
    <property type="match status" value="1"/>
</dbReference>
<dbReference type="PROSITE" id="PS00943">
    <property type="entry name" value="UBIA"/>
    <property type="match status" value="1"/>
</dbReference>
<dbReference type="UniPathway" id="UPA00834">
    <property type="reaction ID" value="UER00712"/>
</dbReference>
<reference evidence="10 11" key="1">
    <citation type="submission" date="2019-08" db="EMBL/GenBank/DDBJ databases">
        <title>Complete genome sequence of Candidatus Uab amorphum.</title>
        <authorList>
            <person name="Shiratori T."/>
            <person name="Suzuki S."/>
            <person name="Kakizawa Y."/>
            <person name="Ishida K."/>
        </authorList>
    </citation>
    <scope>NUCLEOTIDE SEQUENCE [LARGE SCALE GENOMIC DNA]</scope>
    <source>
        <strain evidence="10 11">SRT547</strain>
    </source>
</reference>
<comment type="pathway">
    <text evidence="9">Porphyrin-containing compound metabolism; heme O biosynthesis; heme O from protoheme: step 1/1.</text>
</comment>
<evidence type="ECO:0000256" key="8">
    <source>
        <dbReference type="ARBA" id="ARBA00047690"/>
    </source>
</evidence>
<dbReference type="NCBIfam" id="NF003349">
    <property type="entry name" value="PRK04375.1-2"/>
    <property type="match status" value="1"/>
</dbReference>